<dbReference type="Proteomes" id="UP000241290">
    <property type="component" value="Genome"/>
</dbReference>
<dbReference type="KEGG" id="vg:64766412"/>
<evidence type="ECO:0000313" key="2">
    <source>
        <dbReference type="EMBL" id="AVO25087.1"/>
    </source>
</evidence>
<dbReference type="EMBL" id="MG962366">
    <property type="protein sequence ID" value="AVO25087.1"/>
    <property type="molecule type" value="Genomic_DNA"/>
</dbReference>
<dbReference type="GeneID" id="64766412"/>
<accession>A0A2P1JXK6</accession>
<evidence type="ECO:0000256" key="1">
    <source>
        <dbReference type="SAM" id="MobiDB-lite"/>
    </source>
</evidence>
<keyword evidence="3" id="KW-1185">Reference proteome</keyword>
<dbReference type="RefSeq" id="YP_010059181.1">
    <property type="nucleotide sequence ID" value="NC_054724.1"/>
</dbReference>
<protein>
    <submittedName>
        <fullName evidence="2">Uncharacterized protein</fullName>
    </submittedName>
</protein>
<gene>
    <name evidence="2" type="primary">159</name>
    <name evidence="2" type="ORF">SEA_FINCH_159</name>
</gene>
<evidence type="ECO:0000313" key="3">
    <source>
        <dbReference type="Proteomes" id="UP000241290"/>
    </source>
</evidence>
<organism evidence="2 3">
    <name type="scientific">Rhodococcus phage Finch</name>
    <dbReference type="NCBI Taxonomy" id="2094144"/>
    <lineage>
        <taxon>Viruses</taxon>
        <taxon>Duplodnaviria</taxon>
        <taxon>Heunggongvirae</taxon>
        <taxon>Uroviricota</taxon>
        <taxon>Caudoviricetes</taxon>
        <taxon>Finchvirus</taxon>
        <taxon>Finchvirus finch</taxon>
    </lineage>
</organism>
<feature type="region of interest" description="Disordered" evidence="1">
    <location>
        <begin position="136"/>
        <end position="156"/>
    </location>
</feature>
<name>A0A2P1JXK6_9CAUD</name>
<sequence>MKDIRQYVEYVYEAARHQLEAAVADYKKEIDLDWEAGETLEQQAQVLSGLMEMRGELASQKALDRIILEYGNAQFGVRTLGLLTKFVEKSAEYDCLKHHVQEREGFVPSAPVLTSPHRAWQLGYETGYELASFHCTGSGQQGPEDPAVNPFPPTPVVPAVPTTPTRFF</sequence>
<reference evidence="3" key="1">
    <citation type="submission" date="2018-02" db="EMBL/GenBank/DDBJ databases">
        <authorList>
            <person name="Cohen D.B."/>
            <person name="Kent A.D."/>
        </authorList>
    </citation>
    <scope>NUCLEOTIDE SEQUENCE [LARGE SCALE GENOMIC DNA]</scope>
</reference>
<proteinExistence type="predicted"/>